<keyword evidence="1" id="KW-0863">Zinc-finger</keyword>
<dbReference type="PANTHER" id="PTHR15555">
    <property type="entry name" value="ZINC FINGER HIT DOMAIN CONTAINING PROTEIN 2 PROTEIN FON -RELATED"/>
    <property type="match status" value="1"/>
</dbReference>
<keyword evidence="1" id="KW-0862">Zinc</keyword>
<dbReference type="EMBL" id="GITU01003795">
    <property type="protein sequence ID" value="MBC1172498.1"/>
    <property type="molecule type" value="Transcribed_RNA"/>
</dbReference>
<dbReference type="Gene3D" id="3.30.60.190">
    <property type="match status" value="1"/>
</dbReference>
<evidence type="ECO:0000259" key="2">
    <source>
        <dbReference type="PROSITE" id="PS51083"/>
    </source>
</evidence>
<dbReference type="EMBL" id="AJWK01015750">
    <property type="status" value="NOT_ANNOTATED_CDS"/>
    <property type="molecule type" value="Genomic_DNA"/>
</dbReference>
<sequence length="363" mass="41129">MSSMEKDFCELCTKEKAKYSCPRCNLLYCSVPCYQSQAHLQCSENFYRECIEEEMVSTKNPSEIGESTKKMYEILKRMKHLDDNGEEDDIEEIFNPSLNESSGESDLDSDDDTPAADLACRLDGVDLNDPEAVWSKLTKEEQQEFESIINAGDITNLVPVNTPWWVKLSEEKLVREASSVEESNHPEILSNIRNFKEISRITPAPCVRHNLTNILAAYAFSVRYFNGDYVNNHQEFAGLLANISGNIKCNANYDSDLLAIESVAHEAQNEGIALDSETKRTLQEDVEMILRKSPQNIAVLAALSDIHRILASAKKPKEKEKSSSGVFSKKFIDRAGLKEIEQSRIRVYLKKIEFFLAFSKDIL</sequence>
<dbReference type="PROSITE" id="PS51083">
    <property type="entry name" value="ZF_HIT"/>
    <property type="match status" value="1"/>
</dbReference>
<dbReference type="AlphaFoldDB" id="A0A1B0CK44"/>
<accession>A0A1B0CK44</accession>
<keyword evidence="1" id="KW-0479">Metal-binding</keyword>
<dbReference type="VEuPathDB" id="VectorBase:LLOJ004981"/>
<keyword evidence="5" id="KW-1185">Reference proteome</keyword>
<dbReference type="SUPFAM" id="SSF144232">
    <property type="entry name" value="HIT/MYND zinc finger-like"/>
    <property type="match status" value="1"/>
</dbReference>
<proteinExistence type="predicted"/>
<organism evidence="4 5">
    <name type="scientific">Lutzomyia longipalpis</name>
    <name type="common">Sand fly</name>
    <dbReference type="NCBI Taxonomy" id="7200"/>
    <lineage>
        <taxon>Eukaryota</taxon>
        <taxon>Metazoa</taxon>
        <taxon>Ecdysozoa</taxon>
        <taxon>Arthropoda</taxon>
        <taxon>Hexapoda</taxon>
        <taxon>Insecta</taxon>
        <taxon>Pterygota</taxon>
        <taxon>Neoptera</taxon>
        <taxon>Endopterygota</taxon>
        <taxon>Diptera</taxon>
        <taxon>Nematocera</taxon>
        <taxon>Psychodoidea</taxon>
        <taxon>Psychodidae</taxon>
        <taxon>Lutzomyia</taxon>
        <taxon>Lutzomyia</taxon>
    </lineage>
</organism>
<dbReference type="PANTHER" id="PTHR15555:SF0">
    <property type="entry name" value="ZINC FINGER HIT DOMAIN-CONTAINING PROTEIN 2"/>
    <property type="match status" value="1"/>
</dbReference>
<dbReference type="GO" id="GO:0008270">
    <property type="term" value="F:zinc ion binding"/>
    <property type="evidence" value="ECO:0007669"/>
    <property type="project" value="UniProtKB-UniRule"/>
</dbReference>
<protein>
    <submittedName>
        <fullName evidence="3">Putative hit zinc finger family protein</fullName>
    </submittedName>
</protein>
<dbReference type="EnsemblMetazoa" id="LLOJ004981-RA">
    <property type="protein sequence ID" value="LLOJ004981-PA"/>
    <property type="gene ID" value="LLOJ004981"/>
</dbReference>
<dbReference type="Proteomes" id="UP000092461">
    <property type="component" value="Unassembled WGS sequence"/>
</dbReference>
<dbReference type="InterPro" id="IPR039646">
    <property type="entry name" value="ZNHIT2"/>
</dbReference>
<dbReference type="VEuPathDB" id="VectorBase:LLONM1_005633"/>
<evidence type="ECO:0000313" key="5">
    <source>
        <dbReference type="Proteomes" id="UP000092461"/>
    </source>
</evidence>
<evidence type="ECO:0000313" key="3">
    <source>
        <dbReference type="EMBL" id="MBC1172498.1"/>
    </source>
</evidence>
<feature type="domain" description="HIT-type" evidence="2">
    <location>
        <begin position="9"/>
        <end position="42"/>
    </location>
</feature>
<reference evidence="4" key="3">
    <citation type="submission" date="2020-05" db="UniProtKB">
        <authorList>
            <consortium name="EnsemblMetazoa"/>
        </authorList>
    </citation>
    <scope>IDENTIFICATION</scope>
    <source>
        <strain evidence="4">Jacobina</strain>
    </source>
</reference>
<dbReference type="Pfam" id="PF04438">
    <property type="entry name" value="zf-HIT"/>
    <property type="match status" value="1"/>
</dbReference>
<evidence type="ECO:0000313" key="4">
    <source>
        <dbReference type="EnsemblMetazoa" id="LLOJ004981-PA"/>
    </source>
</evidence>
<dbReference type="CDD" id="cd23024">
    <property type="entry name" value="zf-HIT_ZNHIT2-3"/>
    <property type="match status" value="1"/>
</dbReference>
<evidence type="ECO:0000256" key="1">
    <source>
        <dbReference type="PROSITE-ProRule" id="PRU00453"/>
    </source>
</evidence>
<reference evidence="3" key="2">
    <citation type="journal article" date="2020" name="BMC">
        <title>Leishmania infection induces a limited differential gene expression in the sand fly midgut.</title>
        <authorList>
            <person name="Coutinho-Abreu I.V."/>
            <person name="Serafim T.D."/>
            <person name="Meneses C."/>
            <person name="Kamhawi S."/>
            <person name="Oliveira F."/>
            <person name="Valenzuela J.G."/>
        </authorList>
    </citation>
    <scope>NUCLEOTIDE SEQUENCE</scope>
    <source>
        <strain evidence="3">Jacobina</strain>
        <tissue evidence="3">Midgut</tissue>
    </source>
</reference>
<dbReference type="InterPro" id="IPR007529">
    <property type="entry name" value="Znf_HIT"/>
</dbReference>
<reference evidence="5" key="1">
    <citation type="submission" date="2012-05" db="EMBL/GenBank/DDBJ databases">
        <title>Whole Genome Assembly of Lutzomyia longipalpis.</title>
        <authorList>
            <person name="Richards S."/>
            <person name="Qu C."/>
            <person name="Dillon R."/>
            <person name="Worley K."/>
            <person name="Scherer S."/>
            <person name="Batterton M."/>
            <person name="Taylor A."/>
            <person name="Hawes A."/>
            <person name="Hernandez B."/>
            <person name="Kovar C."/>
            <person name="Mandapat C."/>
            <person name="Pham C."/>
            <person name="Qu C."/>
            <person name="Jing C."/>
            <person name="Bess C."/>
            <person name="Bandaranaike D."/>
            <person name="Ngo D."/>
            <person name="Ongeri F."/>
            <person name="Arias F."/>
            <person name="Lara F."/>
            <person name="Weissenberger G."/>
            <person name="Kamau G."/>
            <person name="Han H."/>
            <person name="Shen H."/>
            <person name="Dinh H."/>
            <person name="Khalil I."/>
            <person name="Jones J."/>
            <person name="Shafer J."/>
            <person name="Jayaseelan J."/>
            <person name="Quiroz J."/>
            <person name="Blankenburg K."/>
            <person name="Nguyen L."/>
            <person name="Jackson L."/>
            <person name="Francisco L."/>
            <person name="Tang L.-Y."/>
            <person name="Pu L.-L."/>
            <person name="Perales L."/>
            <person name="Lorensuhewa L."/>
            <person name="Munidasa M."/>
            <person name="Coyle M."/>
            <person name="Taylor M."/>
            <person name="Puazo M."/>
            <person name="Firestine M."/>
            <person name="Scheel M."/>
            <person name="Javaid M."/>
            <person name="Wang M."/>
            <person name="Li M."/>
            <person name="Tabassum N."/>
            <person name="Saada N."/>
            <person name="Osuji N."/>
            <person name="Aqrawi P."/>
            <person name="Fu Q."/>
            <person name="Thornton R."/>
            <person name="Raj R."/>
            <person name="Goodspeed R."/>
            <person name="Mata R."/>
            <person name="Najjar R."/>
            <person name="Gubbala S."/>
            <person name="Lee S."/>
            <person name="Denson S."/>
            <person name="Patil S."/>
            <person name="Macmil S."/>
            <person name="Qi S."/>
            <person name="Matskevitch T."/>
            <person name="Palculict T."/>
            <person name="Mathew T."/>
            <person name="Vee V."/>
            <person name="Velamala V."/>
            <person name="Korchina V."/>
            <person name="Cai W."/>
            <person name="Liu W."/>
            <person name="Dai W."/>
            <person name="Zou X."/>
            <person name="Zhu Y."/>
            <person name="Zhang Y."/>
            <person name="Wu Y.-Q."/>
            <person name="Xin Y."/>
            <person name="Nazarath L."/>
            <person name="Kovar C."/>
            <person name="Han Y."/>
            <person name="Muzny D."/>
            <person name="Gibbs R."/>
        </authorList>
    </citation>
    <scope>NUCLEOTIDE SEQUENCE [LARGE SCALE GENOMIC DNA]</scope>
    <source>
        <strain evidence="5">Jacobina</strain>
    </source>
</reference>
<name>A0A1B0CK44_LUTLO</name>